<protein>
    <submittedName>
        <fullName evidence="1">Uncharacterized protein</fullName>
    </submittedName>
</protein>
<comment type="caution">
    <text evidence="1">The sequence shown here is derived from an EMBL/GenBank/DDBJ whole genome shotgun (WGS) entry which is preliminary data.</text>
</comment>
<evidence type="ECO:0000313" key="2">
    <source>
        <dbReference type="Proteomes" id="UP000637769"/>
    </source>
</evidence>
<dbReference type="EMBL" id="BMCH01000003">
    <property type="protein sequence ID" value="GGC30152.1"/>
    <property type="molecule type" value="Genomic_DNA"/>
</dbReference>
<accession>A0ABQ1LUY5</accession>
<dbReference type="Proteomes" id="UP000637769">
    <property type="component" value="Unassembled WGS sequence"/>
</dbReference>
<keyword evidence="2" id="KW-1185">Reference proteome</keyword>
<organism evidence="1 2">
    <name type="scientific">Asaia siamensis</name>
    <dbReference type="NCBI Taxonomy" id="110479"/>
    <lineage>
        <taxon>Bacteria</taxon>
        <taxon>Pseudomonadati</taxon>
        <taxon>Pseudomonadota</taxon>
        <taxon>Alphaproteobacteria</taxon>
        <taxon>Acetobacterales</taxon>
        <taxon>Acetobacteraceae</taxon>
        <taxon>Asaia</taxon>
    </lineage>
</organism>
<gene>
    <name evidence="1" type="ORF">GCM10007207_14580</name>
</gene>
<sequence>MSIVTIVGSSGTAIHVTVGGGKAQDLAEVYARQMVDALARDKLTTVLLSPGVSTPHDTDGSLYSGFVTTGGSYAPTGTYDFIGVGALNDATNSMASLNERVTVNGSGINATGVLSVLGGTTAGLTYEAGVSDGSFLAVTGDNYFNGGTQSANWTIVTAGGNDTILATNGTNSIDAGTGNNLILLQQGTNNVVSEGRDTITGGTAGNASITIQGGNTIVSLGGTAFISDDATIGSLITVGDNSTVQSGQGSTVVFSGANGTLSGAQNDTVSALGNLSVVHGSNQTISVSGSLQFIAGTGSTNISAAQSTLWGANDLSATVSAGNTALWTGNQLGSSSNQLIDASSSKGTLEAWTGAGDQTVIGGQGSDHFVFGTEYDGNTDATYVTVSGGSGSANSFGVLTGHTAGDITITDFAAASGNKFFMYNYKPEDAEAAVKNLLATATVQGGNTSIMLDNNMKVTFMGVTDLNSSNINIS</sequence>
<evidence type="ECO:0000313" key="1">
    <source>
        <dbReference type="EMBL" id="GGC30152.1"/>
    </source>
</evidence>
<name>A0ABQ1LUY5_9PROT</name>
<proteinExistence type="predicted"/>
<dbReference type="RefSeq" id="WP_188426115.1">
    <property type="nucleotide sequence ID" value="NZ_BMCH01000003.1"/>
</dbReference>
<reference evidence="2" key="1">
    <citation type="journal article" date="2019" name="Int. J. Syst. Evol. Microbiol.">
        <title>The Global Catalogue of Microorganisms (GCM) 10K type strain sequencing project: providing services to taxonomists for standard genome sequencing and annotation.</title>
        <authorList>
            <consortium name="The Broad Institute Genomics Platform"/>
            <consortium name="The Broad Institute Genome Sequencing Center for Infectious Disease"/>
            <person name="Wu L."/>
            <person name="Ma J."/>
        </authorList>
    </citation>
    <scope>NUCLEOTIDE SEQUENCE [LARGE SCALE GENOMIC DNA]</scope>
    <source>
        <strain evidence="2">CCM 7132</strain>
    </source>
</reference>